<dbReference type="SUPFAM" id="SSF52540">
    <property type="entry name" value="P-loop containing nucleoside triphosphate hydrolases"/>
    <property type="match status" value="1"/>
</dbReference>
<dbReference type="EMBL" id="CP080647">
    <property type="protein sequence ID" value="QYX76133.1"/>
    <property type="molecule type" value="Genomic_DNA"/>
</dbReference>
<evidence type="ECO:0000313" key="8">
    <source>
        <dbReference type="Proteomes" id="UP000827138"/>
    </source>
</evidence>
<reference evidence="7 8" key="1">
    <citation type="submission" date="2021-08" db="EMBL/GenBank/DDBJ databases">
        <authorList>
            <person name="Ping M."/>
        </authorList>
    </citation>
    <scope>NUCLEOTIDE SEQUENCE [LARGE SCALE GENOMIC DNA]</scope>
    <source>
        <strain evidence="7 8">MG28</strain>
    </source>
</reference>
<dbReference type="Gene3D" id="3.40.50.300">
    <property type="entry name" value="P-loop containing nucleotide triphosphate hydrolases"/>
    <property type="match status" value="2"/>
</dbReference>
<evidence type="ECO:0000313" key="7">
    <source>
        <dbReference type="EMBL" id="QYX76133.1"/>
    </source>
</evidence>
<evidence type="ECO:0000256" key="1">
    <source>
        <dbReference type="ARBA" id="ARBA00022741"/>
    </source>
</evidence>
<dbReference type="PANTHER" id="PTHR11070">
    <property type="entry name" value="UVRD / RECB / PCRA DNA HELICASE FAMILY MEMBER"/>
    <property type="match status" value="1"/>
</dbReference>
<evidence type="ECO:0000256" key="3">
    <source>
        <dbReference type="ARBA" id="ARBA00022806"/>
    </source>
</evidence>
<proteinExistence type="predicted"/>
<keyword evidence="3 5" id="KW-0347">Helicase</keyword>
<dbReference type="Proteomes" id="UP000827138">
    <property type="component" value="Chromosome"/>
</dbReference>
<dbReference type="PANTHER" id="PTHR11070:SF2">
    <property type="entry name" value="ATP-DEPENDENT DNA HELICASE SRS2"/>
    <property type="match status" value="1"/>
</dbReference>
<accession>A0ABX8XJM9</accession>
<gene>
    <name evidence="7" type="ORF">K1J60_06085</name>
</gene>
<evidence type="ECO:0000259" key="6">
    <source>
        <dbReference type="PROSITE" id="PS51198"/>
    </source>
</evidence>
<dbReference type="RefSeq" id="WP_220645268.1">
    <property type="nucleotide sequence ID" value="NZ_CP080647.1"/>
</dbReference>
<protein>
    <submittedName>
        <fullName evidence="7">AAA family ATPase</fullName>
    </submittedName>
</protein>
<evidence type="ECO:0000256" key="2">
    <source>
        <dbReference type="ARBA" id="ARBA00022801"/>
    </source>
</evidence>
<dbReference type="PROSITE" id="PS51198">
    <property type="entry name" value="UVRD_HELICASE_ATP_BIND"/>
    <property type="match status" value="1"/>
</dbReference>
<evidence type="ECO:0000256" key="5">
    <source>
        <dbReference type="PROSITE-ProRule" id="PRU00560"/>
    </source>
</evidence>
<keyword evidence="1 5" id="KW-0547">Nucleotide-binding</keyword>
<dbReference type="InterPro" id="IPR014016">
    <property type="entry name" value="UvrD-like_ATP-bd"/>
</dbReference>
<evidence type="ECO:0000256" key="4">
    <source>
        <dbReference type="ARBA" id="ARBA00022840"/>
    </source>
</evidence>
<keyword evidence="4 5" id="KW-0067">ATP-binding</keyword>
<feature type="domain" description="UvrD-like helicase ATP-binding" evidence="6">
    <location>
        <begin position="3"/>
        <end position="241"/>
    </location>
</feature>
<name>A0ABX8XJM9_9ACTN</name>
<keyword evidence="2 5" id="KW-0378">Hydrolase</keyword>
<dbReference type="InterPro" id="IPR027417">
    <property type="entry name" value="P-loop_NTPase"/>
</dbReference>
<dbReference type="InterPro" id="IPR000212">
    <property type="entry name" value="DNA_helicase_UvrD/REP"/>
</dbReference>
<organism evidence="7 8">
    <name type="scientific">Streptomyces akebiae</name>
    <dbReference type="NCBI Taxonomy" id="2865673"/>
    <lineage>
        <taxon>Bacteria</taxon>
        <taxon>Bacillati</taxon>
        <taxon>Actinomycetota</taxon>
        <taxon>Actinomycetes</taxon>
        <taxon>Kitasatosporales</taxon>
        <taxon>Streptomycetaceae</taxon>
        <taxon>Streptomyces</taxon>
    </lineage>
</organism>
<keyword evidence="8" id="KW-1185">Reference proteome</keyword>
<dbReference type="Pfam" id="PF13245">
    <property type="entry name" value="AAA_19"/>
    <property type="match status" value="1"/>
</dbReference>
<sequence length="552" mass="59740">MTYEAKGEQQDVVESTAPVLVVLGGAGTGKTTTAVAAARRHLEDADERLALRRRAAHQAGRRTRLPAPERVLFLSFSRTAVAQIIDRSSDVIGPLAPRLEVATFHGFAWRIINSFGPHHGYPLPLAVLSEAQRLVGGAGPGLTYSQLVPTAMGLLGLDKVRSHYSSRYGLVICDEFQDTDDQEWQFLQQIAPTARRILLGDTNQCIYAGFKHINADTRIAAAVRLPGADKITLPPLSYRDPSGTLPAAAEAAMRRDFTHDAIRTAAAAGRISVTDYDDGHGHAEVIDLARRARKDGHTVSIFTHTNVATSSLSDALLADGLVHEQVGLSEAYGEALTAQLALVKYALKIPDSGVLRALAVYVQATERKGNRMVPLAQQMLNPTTNPALRNALKRLARDLRASVGEGGQPDVARLAEVVTNAYNTVGAARGQETWLQAARQARIALRRFGEDCFDAVAVEQELLRARDEALVGAGTARRAPIQVMNLHQTKGREADTTILLLGSNEFHGSEGEPYPTGSKLLYVVMTRARHNAHLVVPNLVHGLWEPLVAALR</sequence>
<feature type="binding site" evidence="5">
    <location>
        <begin position="24"/>
        <end position="31"/>
    </location>
    <ligand>
        <name>ATP</name>
        <dbReference type="ChEBI" id="CHEBI:30616"/>
    </ligand>
</feature>